<dbReference type="EMBL" id="AEVI01000077">
    <property type="protein sequence ID" value="EFX95413.1"/>
    <property type="molecule type" value="Genomic_DNA"/>
</dbReference>
<keyword evidence="1" id="KW-0812">Transmembrane</keyword>
<organism evidence="2 3">
    <name type="scientific">Streptococcus vestibularis ATCC 49124</name>
    <dbReference type="NCBI Taxonomy" id="889206"/>
    <lineage>
        <taxon>Bacteria</taxon>
        <taxon>Bacillati</taxon>
        <taxon>Bacillota</taxon>
        <taxon>Bacilli</taxon>
        <taxon>Lactobacillales</taxon>
        <taxon>Streptococcaceae</taxon>
        <taxon>Streptococcus</taxon>
    </lineage>
</organism>
<feature type="transmembrane region" description="Helical" evidence="1">
    <location>
        <begin position="42"/>
        <end position="60"/>
    </location>
</feature>
<proteinExistence type="predicted"/>
<protein>
    <submittedName>
        <fullName evidence="2">Uncharacterized protein</fullName>
    </submittedName>
</protein>
<feature type="transmembrane region" description="Helical" evidence="1">
    <location>
        <begin position="96"/>
        <end position="114"/>
    </location>
</feature>
<feature type="transmembrane region" description="Helical" evidence="1">
    <location>
        <begin position="65"/>
        <end position="84"/>
    </location>
</feature>
<keyword evidence="1" id="KW-0472">Membrane</keyword>
<keyword evidence="3" id="KW-1185">Reference proteome</keyword>
<dbReference type="Proteomes" id="UP000003697">
    <property type="component" value="Unassembled WGS sequence"/>
</dbReference>
<accession>A0ABP2KGL7</accession>
<gene>
    <name evidence="2" type="ORF">HMPREF9425_1725</name>
</gene>
<sequence length="116" mass="12548">MSKQGGYTMSGMTILGICMIVIGILIVSYGGVTVGFSFSLDFQSFLLGGLIVALLGMALIPDFPLAYKVGGLALVSLLSIVYIHSMPNDFEFMMKLIADVVILGLSTWIMMLFLRK</sequence>
<reference evidence="2 3" key="1">
    <citation type="submission" date="2011-01" db="EMBL/GenBank/DDBJ databases">
        <authorList>
            <person name="Muzny D."/>
            <person name="Qin X."/>
            <person name="Buhay C."/>
            <person name="Dugan-Rocha S."/>
            <person name="Ding Y."/>
            <person name="Chen G."/>
            <person name="Hawes A."/>
            <person name="Holder M."/>
            <person name="Jhangiani S."/>
            <person name="Johnson A."/>
            <person name="Khan Z."/>
            <person name="Li Z."/>
            <person name="Liu W."/>
            <person name="Liu X."/>
            <person name="Perez L."/>
            <person name="Shen H."/>
            <person name="Wang Q."/>
            <person name="Watt J."/>
            <person name="Xi L."/>
            <person name="Xin Y."/>
            <person name="Zhou J."/>
            <person name="Deng J."/>
            <person name="Jiang H."/>
            <person name="Liu Y."/>
            <person name="Qu J."/>
            <person name="Song X.-Z."/>
            <person name="Zhang L."/>
            <person name="Villasana D."/>
            <person name="Johnson A."/>
            <person name="Liu J."/>
            <person name="Liyanage D."/>
            <person name="Lorensuhewa L."/>
            <person name="Robinson T."/>
            <person name="Song A."/>
            <person name="Song B.-B."/>
            <person name="Dinh H."/>
            <person name="Thornton R."/>
            <person name="Coyle M."/>
            <person name="Francisco L."/>
            <person name="Jackson L."/>
            <person name="Javaid M."/>
            <person name="Korchina V."/>
            <person name="Kovar C."/>
            <person name="Mata R."/>
            <person name="Mathew T."/>
            <person name="Ngo R."/>
            <person name="Nguyen L."/>
            <person name="Nguyen N."/>
            <person name="Okwuonu G."/>
            <person name="Ongeri F."/>
            <person name="Pham C."/>
            <person name="Simmons D."/>
            <person name="Wilczek-Boney K."/>
            <person name="Hale W."/>
            <person name="Jakkamsetti A."/>
            <person name="Pham P."/>
            <person name="Ruth R."/>
            <person name="San Lucas F."/>
            <person name="Warren J."/>
            <person name="Zhang J."/>
            <person name="Zhao Z."/>
            <person name="Zhou C."/>
            <person name="Zhu D."/>
            <person name="Lee S."/>
            <person name="Bess C."/>
            <person name="Blankenburg K."/>
            <person name="Forbes L."/>
            <person name="Fu Q."/>
            <person name="Gubbala S."/>
            <person name="Hirani K."/>
            <person name="Jayaseelan J.C."/>
            <person name="Lara F."/>
            <person name="Munidasa M."/>
            <person name="Palculict T."/>
            <person name="Patil S."/>
            <person name="Pu L.-L."/>
            <person name="Saada N."/>
            <person name="Tang L."/>
            <person name="Weissenberger G."/>
            <person name="Zhu Y."/>
            <person name="Hemphill L."/>
            <person name="Shang Y."/>
            <person name="Youmans B."/>
            <person name="Ayvaz T."/>
            <person name="Ross M."/>
            <person name="Santibanez J."/>
            <person name="Aqrawi P."/>
            <person name="Gross S."/>
            <person name="Joshi V."/>
            <person name="Fowler G."/>
            <person name="Nazareth L."/>
            <person name="Reid J."/>
            <person name="Worley K."/>
            <person name="Petrosino J."/>
            <person name="Highlander S."/>
            <person name="Gibbs R."/>
        </authorList>
    </citation>
    <scope>NUCLEOTIDE SEQUENCE [LARGE SCALE GENOMIC DNA]</scope>
    <source>
        <strain evidence="2 3">ATCC 49124</strain>
    </source>
</reference>
<evidence type="ECO:0000313" key="3">
    <source>
        <dbReference type="Proteomes" id="UP000003697"/>
    </source>
</evidence>
<evidence type="ECO:0000256" key="1">
    <source>
        <dbReference type="SAM" id="Phobius"/>
    </source>
</evidence>
<comment type="caution">
    <text evidence="2">The sequence shown here is derived from an EMBL/GenBank/DDBJ whole genome shotgun (WGS) entry which is preliminary data.</text>
</comment>
<evidence type="ECO:0000313" key="2">
    <source>
        <dbReference type="EMBL" id="EFX95413.1"/>
    </source>
</evidence>
<name>A0ABP2KGL7_STRVE</name>
<dbReference type="RefSeq" id="WP_003098145.1">
    <property type="nucleotide sequence ID" value="NZ_GL831112.1"/>
</dbReference>
<feature type="transmembrane region" description="Helical" evidence="1">
    <location>
        <begin position="12"/>
        <end position="36"/>
    </location>
</feature>
<keyword evidence="1" id="KW-1133">Transmembrane helix</keyword>